<dbReference type="OrthoDB" id="46529at2759"/>
<dbReference type="Proteomes" id="UP000660262">
    <property type="component" value="Unassembled WGS sequence"/>
</dbReference>
<dbReference type="Gene3D" id="3.10.129.10">
    <property type="entry name" value="Hotdog Thioesterase"/>
    <property type="match status" value="1"/>
</dbReference>
<gene>
    <name evidence="4" type="ORF">PPROV_000543900</name>
</gene>
<dbReference type="InterPro" id="IPR039298">
    <property type="entry name" value="ACOT13"/>
</dbReference>
<dbReference type="AlphaFoldDB" id="A0A830HHV2"/>
<dbReference type="Pfam" id="PF03061">
    <property type="entry name" value="4HBT"/>
    <property type="match status" value="1"/>
</dbReference>
<dbReference type="CDD" id="cd03443">
    <property type="entry name" value="PaaI_thioesterase"/>
    <property type="match status" value="1"/>
</dbReference>
<evidence type="ECO:0000256" key="1">
    <source>
        <dbReference type="ARBA" id="ARBA00008324"/>
    </source>
</evidence>
<evidence type="ECO:0000313" key="4">
    <source>
        <dbReference type="EMBL" id="GHP06694.1"/>
    </source>
</evidence>
<dbReference type="PANTHER" id="PTHR21660">
    <property type="entry name" value="THIOESTERASE SUPERFAMILY MEMBER-RELATED"/>
    <property type="match status" value="1"/>
</dbReference>
<proteinExistence type="inferred from homology"/>
<name>A0A830HHV2_9CHLO</name>
<dbReference type="GO" id="GO:0047617">
    <property type="term" value="F:fatty acyl-CoA hydrolase activity"/>
    <property type="evidence" value="ECO:0007669"/>
    <property type="project" value="InterPro"/>
</dbReference>
<dbReference type="InterPro" id="IPR029069">
    <property type="entry name" value="HotDog_dom_sf"/>
</dbReference>
<dbReference type="PANTHER" id="PTHR21660:SF1">
    <property type="entry name" value="ACYL-COENZYME A THIOESTERASE 13"/>
    <property type="match status" value="1"/>
</dbReference>
<comment type="similarity">
    <text evidence="1">Belongs to the thioesterase PaaI family.</text>
</comment>
<feature type="domain" description="Thioesterase" evidence="3">
    <location>
        <begin position="53"/>
        <end position="121"/>
    </location>
</feature>
<evidence type="ECO:0000256" key="2">
    <source>
        <dbReference type="ARBA" id="ARBA00022801"/>
    </source>
</evidence>
<keyword evidence="5" id="KW-1185">Reference proteome</keyword>
<dbReference type="SUPFAM" id="SSF54637">
    <property type="entry name" value="Thioesterase/thiol ester dehydrase-isomerase"/>
    <property type="match status" value="1"/>
</dbReference>
<evidence type="ECO:0000313" key="5">
    <source>
        <dbReference type="Proteomes" id="UP000660262"/>
    </source>
</evidence>
<evidence type="ECO:0000259" key="3">
    <source>
        <dbReference type="Pfam" id="PF03061"/>
    </source>
</evidence>
<protein>
    <recommendedName>
        <fullName evidence="3">Thioesterase domain-containing protein</fullName>
    </recommendedName>
</protein>
<reference evidence="4" key="1">
    <citation type="submission" date="2020-10" db="EMBL/GenBank/DDBJ databases">
        <title>Unveiling of a novel bifunctional photoreceptor, Dualchrome1, isolated from a cosmopolitan green alga.</title>
        <authorList>
            <person name="Suzuki S."/>
            <person name="Kawachi M."/>
        </authorList>
    </citation>
    <scope>NUCLEOTIDE SEQUENCE</scope>
    <source>
        <strain evidence="4">NIES 2893</strain>
    </source>
</reference>
<organism evidence="4 5">
    <name type="scientific">Pycnococcus provasolii</name>
    <dbReference type="NCBI Taxonomy" id="41880"/>
    <lineage>
        <taxon>Eukaryota</taxon>
        <taxon>Viridiplantae</taxon>
        <taxon>Chlorophyta</taxon>
        <taxon>Pseudoscourfieldiophyceae</taxon>
        <taxon>Pseudoscourfieldiales</taxon>
        <taxon>Pycnococcaceae</taxon>
        <taxon>Pycnococcus</taxon>
    </lineage>
</organism>
<comment type="caution">
    <text evidence="4">The sequence shown here is derived from an EMBL/GenBank/DDBJ whole genome shotgun (WGS) entry which is preliminary data.</text>
</comment>
<keyword evidence="2" id="KW-0378">Hydrolase</keyword>
<accession>A0A830HHV2</accession>
<sequence length="163" mass="17164">MAAAESFLAELAHVVGFDRDVVTAVVPASVRVDSEKGTFACDIDVTKNLANRYGTLHGGAVATIVDVFGTAALATVSDTLGVSLDLNTTFLKGTPLGSVVHVHAKVLTKTRSVAVIEVNLEATINNRRVRVAQGRHTKFLNAKVERQLVESKKRGGGGPSSKL</sequence>
<dbReference type="EMBL" id="BNJQ01000013">
    <property type="protein sequence ID" value="GHP06694.1"/>
    <property type="molecule type" value="Genomic_DNA"/>
</dbReference>
<dbReference type="InterPro" id="IPR006683">
    <property type="entry name" value="Thioestr_dom"/>
</dbReference>